<feature type="compositionally biased region" description="Basic and acidic residues" evidence="2">
    <location>
        <begin position="225"/>
        <end position="235"/>
    </location>
</feature>
<dbReference type="SUPFAM" id="SSF75304">
    <property type="entry name" value="Amidase signature (AS) enzymes"/>
    <property type="match status" value="1"/>
</dbReference>
<dbReference type="EMBL" id="BMJJ01000004">
    <property type="protein sequence ID" value="GGD19068.1"/>
    <property type="molecule type" value="Genomic_DNA"/>
</dbReference>
<organism evidence="4 5">
    <name type="scientific">Aureimonas glaciei</name>
    <dbReference type="NCBI Taxonomy" id="1776957"/>
    <lineage>
        <taxon>Bacteria</taxon>
        <taxon>Pseudomonadati</taxon>
        <taxon>Pseudomonadota</taxon>
        <taxon>Alphaproteobacteria</taxon>
        <taxon>Hyphomicrobiales</taxon>
        <taxon>Aurantimonadaceae</taxon>
        <taxon>Aureimonas</taxon>
    </lineage>
</organism>
<sequence length="442" mass="45569">MASDRLAGLGAGLLGERIADGALRSAELAASVVKRVAACGDAAGWFAWHDAAYVLRQGEVLDRYRSTGRAIGPLHGLPVAVGDLVDTRGIPTGLGTTLETGRVPERDAFVVERLRAAGAVLVGKTVVAELGTAPAVHTGRGTGPEGRPIRSGAAAAVAAGLVPLAIEADTGGLMIQAAEAAGVVGYIPSCGTLSRRGCFAPSPTLSGIALMGHSVADVALLGDALHGHDDPEREPAPPPRLRATALSAPPAPPIFALVLPPVWNEAAGDRQGAFEELAALLGDRGFAAELPPPFADAAAIAETIRLAELSKTLAPYARRGGLSDGLRATVVAVDAILARDYLAALDWPAVLRAGLEALLARCDAIIAPVAPGRRDDGPSPDGGGFDSLWSLCAMPSITLPAFEDRDGNPIGLQLVARRGDDARLLRNAHWIEHFLAHPQREE</sequence>
<feature type="domain" description="Amidase" evidence="3">
    <location>
        <begin position="46"/>
        <end position="425"/>
    </location>
</feature>
<dbReference type="InterPro" id="IPR000120">
    <property type="entry name" value="Amidase"/>
</dbReference>
<dbReference type="AlphaFoldDB" id="A0A916XY72"/>
<dbReference type="PANTHER" id="PTHR11895">
    <property type="entry name" value="TRANSAMIDASE"/>
    <property type="match status" value="1"/>
</dbReference>
<dbReference type="InterPro" id="IPR036928">
    <property type="entry name" value="AS_sf"/>
</dbReference>
<dbReference type="GO" id="GO:0003824">
    <property type="term" value="F:catalytic activity"/>
    <property type="evidence" value="ECO:0007669"/>
    <property type="project" value="InterPro"/>
</dbReference>
<keyword evidence="5" id="KW-1185">Reference proteome</keyword>
<evidence type="ECO:0000313" key="5">
    <source>
        <dbReference type="Proteomes" id="UP000613160"/>
    </source>
</evidence>
<gene>
    <name evidence="4" type="ORF">GCM10011335_22450</name>
</gene>
<reference evidence="4" key="2">
    <citation type="submission" date="2020-09" db="EMBL/GenBank/DDBJ databases">
        <authorList>
            <person name="Sun Q."/>
            <person name="Zhou Y."/>
        </authorList>
    </citation>
    <scope>NUCLEOTIDE SEQUENCE</scope>
    <source>
        <strain evidence="4">CGMCC 1.15493</strain>
    </source>
</reference>
<dbReference type="Gene3D" id="3.90.1300.10">
    <property type="entry name" value="Amidase signature (AS) domain"/>
    <property type="match status" value="1"/>
</dbReference>
<comment type="caution">
    <text evidence="4">The sequence shown here is derived from an EMBL/GenBank/DDBJ whole genome shotgun (WGS) entry which is preliminary data.</text>
</comment>
<reference evidence="4" key="1">
    <citation type="journal article" date="2014" name="Int. J. Syst. Evol. Microbiol.">
        <title>Complete genome sequence of Corynebacterium casei LMG S-19264T (=DSM 44701T), isolated from a smear-ripened cheese.</title>
        <authorList>
            <consortium name="US DOE Joint Genome Institute (JGI-PGF)"/>
            <person name="Walter F."/>
            <person name="Albersmeier A."/>
            <person name="Kalinowski J."/>
            <person name="Ruckert C."/>
        </authorList>
    </citation>
    <scope>NUCLEOTIDE SEQUENCE</scope>
    <source>
        <strain evidence="4">CGMCC 1.15493</strain>
    </source>
</reference>
<evidence type="ECO:0000256" key="1">
    <source>
        <dbReference type="ARBA" id="ARBA00009199"/>
    </source>
</evidence>
<dbReference type="Pfam" id="PF01425">
    <property type="entry name" value="Amidase"/>
    <property type="match status" value="1"/>
</dbReference>
<comment type="similarity">
    <text evidence="1">Belongs to the amidase family.</text>
</comment>
<name>A0A916XY72_9HYPH</name>
<dbReference type="RefSeq" id="WP_188850676.1">
    <property type="nucleotide sequence ID" value="NZ_BMJJ01000004.1"/>
</dbReference>
<evidence type="ECO:0000259" key="3">
    <source>
        <dbReference type="Pfam" id="PF01425"/>
    </source>
</evidence>
<dbReference type="PANTHER" id="PTHR11895:SF7">
    <property type="entry name" value="GLUTAMYL-TRNA(GLN) AMIDOTRANSFERASE SUBUNIT A, MITOCHONDRIAL"/>
    <property type="match status" value="1"/>
</dbReference>
<evidence type="ECO:0000313" key="4">
    <source>
        <dbReference type="EMBL" id="GGD19068.1"/>
    </source>
</evidence>
<dbReference type="Proteomes" id="UP000613160">
    <property type="component" value="Unassembled WGS sequence"/>
</dbReference>
<protein>
    <submittedName>
        <fullName evidence="4">Glutamyl-tRNA amidotransferase subunit A</fullName>
    </submittedName>
</protein>
<evidence type="ECO:0000256" key="2">
    <source>
        <dbReference type="SAM" id="MobiDB-lite"/>
    </source>
</evidence>
<accession>A0A916XY72</accession>
<feature type="region of interest" description="Disordered" evidence="2">
    <location>
        <begin position="225"/>
        <end position="244"/>
    </location>
</feature>
<dbReference type="InterPro" id="IPR023631">
    <property type="entry name" value="Amidase_dom"/>
</dbReference>
<proteinExistence type="inferred from homology"/>